<proteinExistence type="predicted"/>
<dbReference type="AlphaFoldDB" id="A0A9N7YWP4"/>
<organism evidence="2 3">
    <name type="scientific">Pleuronectes platessa</name>
    <name type="common">European plaice</name>
    <dbReference type="NCBI Taxonomy" id="8262"/>
    <lineage>
        <taxon>Eukaryota</taxon>
        <taxon>Metazoa</taxon>
        <taxon>Chordata</taxon>
        <taxon>Craniata</taxon>
        <taxon>Vertebrata</taxon>
        <taxon>Euteleostomi</taxon>
        <taxon>Actinopterygii</taxon>
        <taxon>Neopterygii</taxon>
        <taxon>Teleostei</taxon>
        <taxon>Neoteleostei</taxon>
        <taxon>Acanthomorphata</taxon>
        <taxon>Carangaria</taxon>
        <taxon>Pleuronectiformes</taxon>
        <taxon>Pleuronectoidei</taxon>
        <taxon>Pleuronectidae</taxon>
        <taxon>Pleuronectes</taxon>
    </lineage>
</organism>
<keyword evidence="3" id="KW-1185">Reference proteome</keyword>
<comment type="caution">
    <text evidence="2">The sequence shown here is derived from an EMBL/GenBank/DDBJ whole genome shotgun (WGS) entry which is preliminary data.</text>
</comment>
<evidence type="ECO:0000313" key="3">
    <source>
        <dbReference type="Proteomes" id="UP001153269"/>
    </source>
</evidence>
<name>A0A9N7YWP4_PLEPL</name>
<evidence type="ECO:0000256" key="1">
    <source>
        <dbReference type="SAM" id="SignalP"/>
    </source>
</evidence>
<protein>
    <submittedName>
        <fullName evidence="2">Uncharacterized protein</fullName>
    </submittedName>
</protein>
<keyword evidence="1" id="KW-0732">Signal</keyword>
<reference evidence="2" key="1">
    <citation type="submission" date="2020-03" db="EMBL/GenBank/DDBJ databases">
        <authorList>
            <person name="Weist P."/>
        </authorList>
    </citation>
    <scope>NUCLEOTIDE SEQUENCE</scope>
</reference>
<gene>
    <name evidence="2" type="ORF">PLEPLA_LOCUS34912</name>
</gene>
<dbReference type="Proteomes" id="UP001153269">
    <property type="component" value="Unassembled WGS sequence"/>
</dbReference>
<accession>A0A9N7YWP4</accession>
<feature type="signal peptide" evidence="1">
    <location>
        <begin position="1"/>
        <end position="22"/>
    </location>
</feature>
<feature type="chain" id="PRO_5040415816" evidence="1">
    <location>
        <begin position="23"/>
        <end position="194"/>
    </location>
</feature>
<sequence length="194" mass="21284">MCQLAKFVLGTCHLIRLRLVSCVYFRPWSDISLDFVTGLPLPEASQRKPSEPCLQTATAPRLFKGGPMYTVRRLLDVRHLGLGRQYLVDLEGYGPEERWGRGWLVTAAGRDTPASNSTNHHCYISLVVSSLRRQIIPSSMDACVPHCAALRPPTSQDLLASQHPASPALSSLVSNKLCSISINYHSVSALGSDL</sequence>
<dbReference type="EMBL" id="CADEAL010003939">
    <property type="protein sequence ID" value="CAB1447218.1"/>
    <property type="molecule type" value="Genomic_DNA"/>
</dbReference>
<evidence type="ECO:0000313" key="2">
    <source>
        <dbReference type="EMBL" id="CAB1447218.1"/>
    </source>
</evidence>